<comment type="similarity">
    <text evidence="1">Belongs to the sigma-70 factor family. ECF subfamily.</text>
</comment>
<protein>
    <submittedName>
        <fullName evidence="7">DNA-directed RNA polymerase sigma-70 factor</fullName>
    </submittedName>
</protein>
<evidence type="ECO:0000313" key="7">
    <source>
        <dbReference type="EMBL" id="GIF78417.1"/>
    </source>
</evidence>
<reference evidence="7 8" key="1">
    <citation type="submission" date="2021-01" db="EMBL/GenBank/DDBJ databases">
        <title>Whole genome shotgun sequence of Asanoa siamensis NBRC 107932.</title>
        <authorList>
            <person name="Komaki H."/>
            <person name="Tamura T."/>
        </authorList>
    </citation>
    <scope>NUCLEOTIDE SEQUENCE [LARGE SCALE GENOMIC DNA]</scope>
    <source>
        <strain evidence="7 8">NBRC 107932</strain>
    </source>
</reference>
<evidence type="ECO:0000256" key="2">
    <source>
        <dbReference type="ARBA" id="ARBA00023015"/>
    </source>
</evidence>
<dbReference type="Gene3D" id="1.10.10.10">
    <property type="entry name" value="Winged helix-like DNA-binding domain superfamily/Winged helix DNA-binding domain"/>
    <property type="match status" value="1"/>
</dbReference>
<dbReference type="PANTHER" id="PTHR43133">
    <property type="entry name" value="RNA POLYMERASE ECF-TYPE SIGMA FACTO"/>
    <property type="match status" value="1"/>
</dbReference>
<name>A0ABQ4D4E8_9ACTN</name>
<sequence length="202" mass="22406">MRTRASDGELWARAVGGGEDAFEELFNRHSKAVYNHCFRLTASWAQAEDATQATFVTAWRKGERARLVDGSILPWLLSVATNAVRDERRSARRWLAAVLRVPWDRDDAAGMADDVAGRVDDMRRMRPVLRAVRRLPRAEREALMLCVWSAVSYADAATLLGITEGAVRARVSRARGRLTRLLQNSGDEAGISIITDAAEGRG</sequence>
<dbReference type="Gene3D" id="1.10.1740.10">
    <property type="match status" value="1"/>
</dbReference>
<dbReference type="InterPro" id="IPR036388">
    <property type="entry name" value="WH-like_DNA-bd_sf"/>
</dbReference>
<keyword evidence="3" id="KW-0731">Sigma factor</keyword>
<keyword evidence="4" id="KW-0804">Transcription</keyword>
<dbReference type="NCBIfam" id="TIGR02937">
    <property type="entry name" value="sigma70-ECF"/>
    <property type="match status" value="1"/>
</dbReference>
<dbReference type="InterPro" id="IPR013325">
    <property type="entry name" value="RNA_pol_sigma_r2"/>
</dbReference>
<dbReference type="Proteomes" id="UP000604117">
    <property type="component" value="Unassembled WGS sequence"/>
</dbReference>
<keyword evidence="7" id="KW-0240">DNA-directed RNA polymerase</keyword>
<dbReference type="InterPro" id="IPR007627">
    <property type="entry name" value="RNA_pol_sigma70_r2"/>
</dbReference>
<evidence type="ECO:0000259" key="5">
    <source>
        <dbReference type="Pfam" id="PF04542"/>
    </source>
</evidence>
<dbReference type="Pfam" id="PF04542">
    <property type="entry name" value="Sigma70_r2"/>
    <property type="match status" value="1"/>
</dbReference>
<dbReference type="SUPFAM" id="SSF88659">
    <property type="entry name" value="Sigma3 and sigma4 domains of RNA polymerase sigma factors"/>
    <property type="match status" value="1"/>
</dbReference>
<dbReference type="InterPro" id="IPR013324">
    <property type="entry name" value="RNA_pol_sigma_r3/r4-like"/>
</dbReference>
<proteinExistence type="inferred from homology"/>
<dbReference type="PANTHER" id="PTHR43133:SF25">
    <property type="entry name" value="RNA POLYMERASE SIGMA FACTOR RFAY-RELATED"/>
    <property type="match status" value="1"/>
</dbReference>
<evidence type="ECO:0000256" key="4">
    <source>
        <dbReference type="ARBA" id="ARBA00023163"/>
    </source>
</evidence>
<keyword evidence="8" id="KW-1185">Reference proteome</keyword>
<evidence type="ECO:0000256" key="3">
    <source>
        <dbReference type="ARBA" id="ARBA00023082"/>
    </source>
</evidence>
<keyword evidence="2" id="KW-0805">Transcription regulation</keyword>
<dbReference type="InterPro" id="IPR013249">
    <property type="entry name" value="RNA_pol_sigma70_r4_t2"/>
</dbReference>
<dbReference type="GO" id="GO:0000428">
    <property type="term" value="C:DNA-directed RNA polymerase complex"/>
    <property type="evidence" value="ECO:0007669"/>
    <property type="project" value="UniProtKB-KW"/>
</dbReference>
<organism evidence="7 8">
    <name type="scientific">Asanoa siamensis</name>
    <dbReference type="NCBI Taxonomy" id="926357"/>
    <lineage>
        <taxon>Bacteria</taxon>
        <taxon>Bacillati</taxon>
        <taxon>Actinomycetota</taxon>
        <taxon>Actinomycetes</taxon>
        <taxon>Micromonosporales</taxon>
        <taxon>Micromonosporaceae</taxon>
        <taxon>Asanoa</taxon>
    </lineage>
</organism>
<dbReference type="InterPro" id="IPR039425">
    <property type="entry name" value="RNA_pol_sigma-70-like"/>
</dbReference>
<dbReference type="SUPFAM" id="SSF88946">
    <property type="entry name" value="Sigma2 domain of RNA polymerase sigma factors"/>
    <property type="match status" value="1"/>
</dbReference>
<gene>
    <name evidence="7" type="primary">rpoE_33</name>
    <name evidence="7" type="ORF">Asi02nite_79350</name>
</gene>
<dbReference type="Pfam" id="PF08281">
    <property type="entry name" value="Sigma70_r4_2"/>
    <property type="match status" value="1"/>
</dbReference>
<evidence type="ECO:0000259" key="6">
    <source>
        <dbReference type="Pfam" id="PF08281"/>
    </source>
</evidence>
<evidence type="ECO:0000313" key="8">
    <source>
        <dbReference type="Proteomes" id="UP000604117"/>
    </source>
</evidence>
<accession>A0ABQ4D4E8</accession>
<evidence type="ECO:0000256" key="1">
    <source>
        <dbReference type="ARBA" id="ARBA00010641"/>
    </source>
</evidence>
<dbReference type="RefSeq" id="WP_239127680.1">
    <property type="nucleotide sequence ID" value="NZ_BONE01000141.1"/>
</dbReference>
<feature type="domain" description="RNA polymerase sigma-70 region 2" evidence="5">
    <location>
        <begin position="25"/>
        <end position="93"/>
    </location>
</feature>
<dbReference type="EMBL" id="BONE01000141">
    <property type="protein sequence ID" value="GIF78417.1"/>
    <property type="molecule type" value="Genomic_DNA"/>
</dbReference>
<feature type="domain" description="RNA polymerase sigma factor 70 region 4 type 2" evidence="6">
    <location>
        <begin position="127"/>
        <end position="178"/>
    </location>
</feature>
<dbReference type="InterPro" id="IPR014284">
    <property type="entry name" value="RNA_pol_sigma-70_dom"/>
</dbReference>
<comment type="caution">
    <text evidence="7">The sequence shown here is derived from an EMBL/GenBank/DDBJ whole genome shotgun (WGS) entry which is preliminary data.</text>
</comment>